<dbReference type="InterPro" id="IPR013083">
    <property type="entry name" value="Znf_RING/FYVE/PHD"/>
</dbReference>
<dbReference type="Gene3D" id="3.30.40.10">
    <property type="entry name" value="Zinc/RING finger domain, C3HC4 (zinc finger)"/>
    <property type="match status" value="1"/>
</dbReference>
<evidence type="ECO:0000256" key="5">
    <source>
        <dbReference type="RuleBase" id="RU369093"/>
    </source>
</evidence>
<comment type="catalytic activity">
    <reaction evidence="1 5">
        <text>S-ubiquitinyl-[E2 ubiquitin-conjugating enzyme]-L-cysteine + [acceptor protein]-L-lysine = [E2 ubiquitin-conjugating enzyme]-L-cysteine + N(6)-ubiquitinyl-[acceptor protein]-L-lysine.</text>
        <dbReference type="EC" id="2.3.2.27"/>
    </reaction>
</comment>
<dbReference type="InterPro" id="IPR045210">
    <property type="entry name" value="RING-Ubox_PUB"/>
</dbReference>
<comment type="pathway">
    <text evidence="2 5">Protein modification; protein ubiquitination.</text>
</comment>
<comment type="function">
    <text evidence="5">Functions as an E3 ubiquitin ligase.</text>
</comment>
<dbReference type="PANTHER" id="PTHR22849">
    <property type="entry name" value="WDSAM1 PROTEIN"/>
    <property type="match status" value="1"/>
</dbReference>
<gene>
    <name evidence="8" type="ORF">Cni_G11319</name>
</gene>
<dbReference type="SUPFAM" id="SSF57850">
    <property type="entry name" value="RING/U-box"/>
    <property type="match status" value="1"/>
</dbReference>
<accession>A0AAQ3K7V0</accession>
<dbReference type="SMART" id="SM00504">
    <property type="entry name" value="Ubox"/>
    <property type="match status" value="1"/>
</dbReference>
<dbReference type="GO" id="GO:0061630">
    <property type="term" value="F:ubiquitin protein ligase activity"/>
    <property type="evidence" value="ECO:0007669"/>
    <property type="project" value="UniProtKB-UniRule"/>
</dbReference>
<dbReference type="GO" id="GO:0016567">
    <property type="term" value="P:protein ubiquitination"/>
    <property type="evidence" value="ECO:0007669"/>
    <property type="project" value="UniProtKB-UniRule"/>
</dbReference>
<evidence type="ECO:0000313" key="9">
    <source>
        <dbReference type="Proteomes" id="UP001327560"/>
    </source>
</evidence>
<evidence type="ECO:0000256" key="2">
    <source>
        <dbReference type="ARBA" id="ARBA00004906"/>
    </source>
</evidence>
<feature type="domain" description="U-box" evidence="7">
    <location>
        <begin position="26"/>
        <end position="93"/>
    </location>
</feature>
<dbReference type="EC" id="2.3.2.27" evidence="5"/>
<evidence type="ECO:0000313" key="8">
    <source>
        <dbReference type="EMBL" id="WOL02600.1"/>
    </source>
</evidence>
<reference evidence="8 9" key="1">
    <citation type="submission" date="2023-10" db="EMBL/GenBank/DDBJ databases">
        <title>Chromosome-scale genome assembly provides insights into flower coloration mechanisms of Canna indica.</title>
        <authorList>
            <person name="Li C."/>
        </authorList>
    </citation>
    <scope>NUCLEOTIDE SEQUENCE [LARGE SCALE GENOMIC DNA]</scope>
    <source>
        <tissue evidence="8">Flower</tissue>
    </source>
</reference>
<evidence type="ECO:0000256" key="3">
    <source>
        <dbReference type="ARBA" id="ARBA00022679"/>
    </source>
</evidence>
<organism evidence="8 9">
    <name type="scientific">Canna indica</name>
    <name type="common">Indian-shot</name>
    <dbReference type="NCBI Taxonomy" id="4628"/>
    <lineage>
        <taxon>Eukaryota</taxon>
        <taxon>Viridiplantae</taxon>
        <taxon>Streptophyta</taxon>
        <taxon>Embryophyta</taxon>
        <taxon>Tracheophyta</taxon>
        <taxon>Spermatophyta</taxon>
        <taxon>Magnoliopsida</taxon>
        <taxon>Liliopsida</taxon>
        <taxon>Zingiberales</taxon>
        <taxon>Cannaceae</taxon>
        <taxon>Canna</taxon>
    </lineage>
</organism>
<dbReference type="Pfam" id="PF04564">
    <property type="entry name" value="U-box"/>
    <property type="match status" value="1"/>
</dbReference>
<name>A0AAQ3K7V0_9LILI</name>
<evidence type="ECO:0000256" key="1">
    <source>
        <dbReference type="ARBA" id="ARBA00000900"/>
    </source>
</evidence>
<dbReference type="InterPro" id="IPR045185">
    <property type="entry name" value="PUB22/23/24-like"/>
</dbReference>
<dbReference type="FunFam" id="3.30.40.10:FF:000442">
    <property type="entry name" value="RING-type E3 ubiquitin transferase"/>
    <property type="match status" value="1"/>
</dbReference>
<dbReference type="CDD" id="cd16664">
    <property type="entry name" value="RING-Ubox_PUB"/>
    <property type="match status" value="1"/>
</dbReference>
<sequence>MALPWRSPKTSSKTKHMKRTSAAEISIPAHFRCPISSDLMKDPVTASTGITYDRQSIETWLEQGKTTCPVTNQPLRNKDLLVPNHSVRKMIQD</sequence>
<evidence type="ECO:0000256" key="6">
    <source>
        <dbReference type="SAM" id="MobiDB-lite"/>
    </source>
</evidence>
<proteinExistence type="predicted"/>
<feature type="region of interest" description="Disordered" evidence="6">
    <location>
        <begin position="1"/>
        <end position="23"/>
    </location>
</feature>
<keyword evidence="9" id="KW-1185">Reference proteome</keyword>
<dbReference type="PROSITE" id="PS51698">
    <property type="entry name" value="U_BOX"/>
    <property type="match status" value="1"/>
</dbReference>
<dbReference type="AlphaFoldDB" id="A0AAQ3K7V0"/>
<keyword evidence="3 5" id="KW-0808">Transferase</keyword>
<dbReference type="Proteomes" id="UP001327560">
    <property type="component" value="Chromosome 3"/>
</dbReference>
<dbReference type="EMBL" id="CP136892">
    <property type="protein sequence ID" value="WOL02600.1"/>
    <property type="molecule type" value="Genomic_DNA"/>
</dbReference>
<dbReference type="PANTHER" id="PTHR22849:SF161">
    <property type="entry name" value="U-BOX DOMAIN-CONTAINING PROTEIN"/>
    <property type="match status" value="1"/>
</dbReference>
<protein>
    <recommendedName>
        <fullName evidence="5 7">U-box domain-containing protein</fullName>
        <ecNumber evidence="5">2.3.2.27</ecNumber>
    </recommendedName>
    <alternativeName>
        <fullName evidence="5">RING-type E3 ubiquitin transferase PUB</fullName>
    </alternativeName>
</protein>
<evidence type="ECO:0000259" key="7">
    <source>
        <dbReference type="PROSITE" id="PS51698"/>
    </source>
</evidence>
<evidence type="ECO:0000256" key="4">
    <source>
        <dbReference type="ARBA" id="ARBA00022786"/>
    </source>
</evidence>
<dbReference type="InterPro" id="IPR003613">
    <property type="entry name" value="Ubox_domain"/>
</dbReference>
<keyword evidence="4 5" id="KW-0833">Ubl conjugation pathway</keyword>